<dbReference type="Gramene" id="EFJ05687">
    <property type="protein sequence ID" value="EFJ05687"/>
    <property type="gene ID" value="SELMODRAFT_25501"/>
</dbReference>
<dbReference type="PANTHER" id="PTHR47992">
    <property type="entry name" value="PROTEIN PHOSPHATASE"/>
    <property type="match status" value="1"/>
</dbReference>
<gene>
    <name evidence="2" type="ORF">SELMODRAFT_25501</name>
</gene>
<dbReference type="InParanoid" id="D8TCB7"/>
<dbReference type="eggNOG" id="KOG0698">
    <property type="taxonomic scope" value="Eukaryota"/>
</dbReference>
<dbReference type="KEGG" id="smo:SELMODRAFT_25501"/>
<dbReference type="GO" id="GO:0004722">
    <property type="term" value="F:protein serine/threonine phosphatase activity"/>
    <property type="evidence" value="ECO:0000318"/>
    <property type="project" value="GO_Central"/>
</dbReference>
<dbReference type="Gene3D" id="3.60.40.10">
    <property type="entry name" value="PPM-type phosphatase domain"/>
    <property type="match status" value="1"/>
</dbReference>
<dbReference type="InterPro" id="IPR036457">
    <property type="entry name" value="PPM-type-like_dom_sf"/>
</dbReference>
<reference evidence="2 3" key="1">
    <citation type="journal article" date="2011" name="Science">
        <title>The Selaginella genome identifies genetic changes associated with the evolution of vascular plants.</title>
        <authorList>
            <person name="Banks J.A."/>
            <person name="Nishiyama T."/>
            <person name="Hasebe M."/>
            <person name="Bowman J.L."/>
            <person name="Gribskov M."/>
            <person name="dePamphilis C."/>
            <person name="Albert V.A."/>
            <person name="Aono N."/>
            <person name="Aoyama T."/>
            <person name="Ambrose B.A."/>
            <person name="Ashton N.W."/>
            <person name="Axtell M.J."/>
            <person name="Barker E."/>
            <person name="Barker M.S."/>
            <person name="Bennetzen J.L."/>
            <person name="Bonawitz N.D."/>
            <person name="Chapple C."/>
            <person name="Cheng C."/>
            <person name="Correa L.G."/>
            <person name="Dacre M."/>
            <person name="DeBarry J."/>
            <person name="Dreyer I."/>
            <person name="Elias M."/>
            <person name="Engstrom E.M."/>
            <person name="Estelle M."/>
            <person name="Feng L."/>
            <person name="Finet C."/>
            <person name="Floyd S.K."/>
            <person name="Frommer W.B."/>
            <person name="Fujita T."/>
            <person name="Gramzow L."/>
            <person name="Gutensohn M."/>
            <person name="Harholt J."/>
            <person name="Hattori M."/>
            <person name="Heyl A."/>
            <person name="Hirai T."/>
            <person name="Hiwatashi Y."/>
            <person name="Ishikawa M."/>
            <person name="Iwata M."/>
            <person name="Karol K.G."/>
            <person name="Koehler B."/>
            <person name="Kolukisaoglu U."/>
            <person name="Kubo M."/>
            <person name="Kurata T."/>
            <person name="Lalonde S."/>
            <person name="Li K."/>
            <person name="Li Y."/>
            <person name="Litt A."/>
            <person name="Lyons E."/>
            <person name="Manning G."/>
            <person name="Maruyama T."/>
            <person name="Michael T.P."/>
            <person name="Mikami K."/>
            <person name="Miyazaki S."/>
            <person name="Morinaga S."/>
            <person name="Murata T."/>
            <person name="Mueller-Roeber B."/>
            <person name="Nelson D.R."/>
            <person name="Obara M."/>
            <person name="Oguri Y."/>
            <person name="Olmstead R.G."/>
            <person name="Onodera N."/>
            <person name="Petersen B.L."/>
            <person name="Pils B."/>
            <person name="Prigge M."/>
            <person name="Rensing S.A."/>
            <person name="Riano-Pachon D.M."/>
            <person name="Roberts A.W."/>
            <person name="Sato Y."/>
            <person name="Scheller H.V."/>
            <person name="Schulz B."/>
            <person name="Schulz C."/>
            <person name="Shakirov E.V."/>
            <person name="Shibagaki N."/>
            <person name="Shinohara N."/>
            <person name="Shippen D.E."/>
            <person name="Soerensen I."/>
            <person name="Sotooka R."/>
            <person name="Sugimoto N."/>
            <person name="Sugita M."/>
            <person name="Sumikawa N."/>
            <person name="Tanurdzic M."/>
            <person name="Theissen G."/>
            <person name="Ulvskov P."/>
            <person name="Wakazuki S."/>
            <person name="Weng J.K."/>
            <person name="Willats W.W."/>
            <person name="Wipf D."/>
            <person name="Wolf P.G."/>
            <person name="Yang L."/>
            <person name="Zimmer A.D."/>
            <person name="Zhu Q."/>
            <person name="Mitros T."/>
            <person name="Hellsten U."/>
            <person name="Loque D."/>
            <person name="Otillar R."/>
            <person name="Salamov A."/>
            <person name="Schmutz J."/>
            <person name="Shapiro H."/>
            <person name="Lindquist E."/>
            <person name="Lucas S."/>
            <person name="Rokhsar D."/>
            <person name="Grigoriev I.V."/>
        </authorList>
    </citation>
    <scope>NUCLEOTIDE SEQUENCE [LARGE SCALE GENOMIC DNA]</scope>
</reference>
<dbReference type="InterPro" id="IPR015655">
    <property type="entry name" value="PP2C"/>
</dbReference>
<dbReference type="Pfam" id="PF00481">
    <property type="entry name" value="PP2C"/>
    <property type="match status" value="1"/>
</dbReference>
<dbReference type="InterPro" id="IPR001932">
    <property type="entry name" value="PPM-type_phosphatase-like_dom"/>
</dbReference>
<evidence type="ECO:0000259" key="1">
    <source>
        <dbReference type="PROSITE" id="PS51746"/>
    </source>
</evidence>
<dbReference type="EMBL" id="GL377716">
    <property type="protein sequence ID" value="EFJ05687.1"/>
    <property type="molecule type" value="Genomic_DNA"/>
</dbReference>
<accession>D8TCB7</accession>
<sequence>DGFGFGACAIQGWKKSMNDAFTVYRMGLEKVLVEHGHCKEEEDKVLFVGVYDGHKGSLTSKLCADNLHKDLETRMNRARRIFGIASAQKAGSTSSITHQSLWDSFHAMDKIMENGVMKSTDLSLSNKNWLRMVGSTAIVALVYKERIVVANAGNCRCVLSRDKVAVDLSRDHSPELEMERKRIEACHGCVENGRLYQCNREANLKVSRAIGCLIFKSKDYKKCPKVICEPEVTEVDIEHGDEFLVVASDGIW</sequence>
<feature type="domain" description="PPM-type phosphatase" evidence="1">
    <location>
        <begin position="4"/>
        <end position="252"/>
    </location>
</feature>
<protein>
    <recommendedName>
        <fullName evidence="1">PPM-type phosphatase domain-containing protein</fullName>
    </recommendedName>
</protein>
<evidence type="ECO:0000313" key="3">
    <source>
        <dbReference type="Proteomes" id="UP000001514"/>
    </source>
</evidence>
<dbReference type="SUPFAM" id="SSF81606">
    <property type="entry name" value="PP2C-like"/>
    <property type="match status" value="1"/>
</dbReference>
<dbReference type="OMA" id="HYAINNT"/>
<organism evidence="3">
    <name type="scientific">Selaginella moellendorffii</name>
    <name type="common">Spikemoss</name>
    <dbReference type="NCBI Taxonomy" id="88036"/>
    <lineage>
        <taxon>Eukaryota</taxon>
        <taxon>Viridiplantae</taxon>
        <taxon>Streptophyta</taxon>
        <taxon>Embryophyta</taxon>
        <taxon>Tracheophyta</taxon>
        <taxon>Lycopodiopsida</taxon>
        <taxon>Selaginellales</taxon>
        <taxon>Selaginellaceae</taxon>
        <taxon>Selaginella</taxon>
    </lineage>
</organism>
<keyword evidence="3" id="KW-1185">Reference proteome</keyword>
<feature type="non-terminal residue" evidence="2">
    <location>
        <position position="1"/>
    </location>
</feature>
<evidence type="ECO:0000313" key="2">
    <source>
        <dbReference type="EMBL" id="EFJ05687.1"/>
    </source>
</evidence>
<feature type="non-terminal residue" evidence="2">
    <location>
        <position position="252"/>
    </location>
</feature>
<dbReference type="Proteomes" id="UP000001514">
    <property type="component" value="Unassembled WGS sequence"/>
</dbReference>
<dbReference type="PROSITE" id="PS51746">
    <property type="entry name" value="PPM_2"/>
    <property type="match status" value="1"/>
</dbReference>
<proteinExistence type="predicted"/>
<dbReference type="GO" id="GO:0007165">
    <property type="term" value="P:signal transduction"/>
    <property type="evidence" value="ECO:0000318"/>
    <property type="project" value="GO_Central"/>
</dbReference>
<dbReference type="CDD" id="cd00143">
    <property type="entry name" value="PP2Cc"/>
    <property type="match status" value="1"/>
</dbReference>
<dbReference type="HOGENOM" id="CLU_013173_4_1_1"/>
<name>D8TCB7_SELML</name>
<dbReference type="STRING" id="88036.D8TCB7"/>
<dbReference type="SMART" id="SM00332">
    <property type="entry name" value="PP2Cc"/>
    <property type="match status" value="1"/>
</dbReference>
<dbReference type="AlphaFoldDB" id="D8TCB7"/>